<feature type="transmembrane region" description="Helical" evidence="6">
    <location>
        <begin position="182"/>
        <end position="204"/>
    </location>
</feature>
<keyword evidence="8" id="KW-1185">Reference proteome</keyword>
<protein>
    <submittedName>
        <fullName evidence="7">LysE family transporter</fullName>
    </submittedName>
</protein>
<dbReference type="Pfam" id="PF01810">
    <property type="entry name" value="LysE"/>
    <property type="match status" value="1"/>
</dbReference>
<gene>
    <name evidence="7" type="ORF">GWI71_07920</name>
</gene>
<dbReference type="PANTHER" id="PTHR30086:SF21">
    <property type="entry name" value="TRANSPORT PROTEIN"/>
    <property type="match status" value="1"/>
</dbReference>
<feature type="transmembrane region" description="Helical" evidence="6">
    <location>
        <begin position="146"/>
        <end position="170"/>
    </location>
</feature>
<dbReference type="InterPro" id="IPR001123">
    <property type="entry name" value="LeuE-type"/>
</dbReference>
<dbReference type="PIRSF" id="PIRSF006324">
    <property type="entry name" value="LeuE"/>
    <property type="match status" value="1"/>
</dbReference>
<evidence type="ECO:0000256" key="4">
    <source>
        <dbReference type="ARBA" id="ARBA00022989"/>
    </source>
</evidence>
<feature type="transmembrane region" description="Helical" evidence="6">
    <location>
        <begin position="72"/>
        <end position="89"/>
    </location>
</feature>
<proteinExistence type="predicted"/>
<dbReference type="EMBL" id="JAABLP010000002">
    <property type="protein sequence ID" value="NBN63607.1"/>
    <property type="molecule type" value="Genomic_DNA"/>
</dbReference>
<dbReference type="Proteomes" id="UP000541347">
    <property type="component" value="Unassembled WGS sequence"/>
</dbReference>
<evidence type="ECO:0000313" key="7">
    <source>
        <dbReference type="EMBL" id="NBN63607.1"/>
    </source>
</evidence>
<evidence type="ECO:0000256" key="5">
    <source>
        <dbReference type="ARBA" id="ARBA00023136"/>
    </source>
</evidence>
<sequence>MTEWLAVITITLLAVISPGPDFAMVSRNSLTLSRRAGLVTAFGIGAGVLVHVAYTLLGIGLLLKNSPALFDALKLVGAAYLVWLGIGMLRNSSKSANVASGTAALSDLAALRIGFLTNALNPKTTIFIVSLFLQVVQPQTPLATQIAYGLFISVAHVVWFAVVALFFGAPKIREAITGVRHWIDRAFGTALVGFGIALAVANVMP</sequence>
<keyword evidence="4 6" id="KW-1133">Transmembrane helix</keyword>
<comment type="subcellular location">
    <subcellularLocation>
        <location evidence="1">Cell membrane</location>
        <topology evidence="1">Multi-pass membrane protein</topology>
    </subcellularLocation>
</comment>
<name>A0ABW9ZI39_9HYPH</name>
<keyword evidence="2" id="KW-1003">Cell membrane</keyword>
<keyword evidence="5 6" id="KW-0472">Membrane</keyword>
<organism evidence="7 8">
    <name type="scientific">Pannonibacter tanglangensis</name>
    <dbReference type="NCBI Taxonomy" id="2750084"/>
    <lineage>
        <taxon>Bacteria</taxon>
        <taxon>Pseudomonadati</taxon>
        <taxon>Pseudomonadota</taxon>
        <taxon>Alphaproteobacteria</taxon>
        <taxon>Hyphomicrobiales</taxon>
        <taxon>Stappiaceae</taxon>
        <taxon>Pannonibacter</taxon>
    </lineage>
</organism>
<evidence type="ECO:0000256" key="1">
    <source>
        <dbReference type="ARBA" id="ARBA00004651"/>
    </source>
</evidence>
<evidence type="ECO:0000256" key="2">
    <source>
        <dbReference type="ARBA" id="ARBA00022475"/>
    </source>
</evidence>
<accession>A0ABW9ZI39</accession>
<evidence type="ECO:0000313" key="8">
    <source>
        <dbReference type="Proteomes" id="UP000541347"/>
    </source>
</evidence>
<keyword evidence="3 6" id="KW-0812">Transmembrane</keyword>
<comment type="caution">
    <text evidence="7">The sequence shown here is derived from an EMBL/GenBank/DDBJ whole genome shotgun (WGS) entry which is preliminary data.</text>
</comment>
<feature type="transmembrane region" description="Helical" evidence="6">
    <location>
        <begin position="39"/>
        <end position="63"/>
    </location>
</feature>
<dbReference type="PANTHER" id="PTHR30086">
    <property type="entry name" value="ARGININE EXPORTER PROTEIN ARGO"/>
    <property type="match status" value="1"/>
</dbReference>
<evidence type="ECO:0000256" key="6">
    <source>
        <dbReference type="SAM" id="Phobius"/>
    </source>
</evidence>
<reference evidence="7 8" key="1">
    <citation type="submission" date="2020-01" db="EMBL/GenBank/DDBJ databases">
        <authorList>
            <person name="Peng S.Y."/>
            <person name="Li J."/>
            <person name="Wang M."/>
            <person name="Wang L."/>
            <person name="Wang C.Q."/>
            <person name="Wang J.R."/>
        </authorList>
    </citation>
    <scope>NUCLEOTIDE SEQUENCE [LARGE SCALE GENOMIC DNA]</scope>
    <source>
        <strain evidence="7 8">XCT-34</strain>
    </source>
</reference>
<evidence type="ECO:0000256" key="3">
    <source>
        <dbReference type="ARBA" id="ARBA00022692"/>
    </source>
</evidence>